<dbReference type="GeneID" id="37641271"/>
<evidence type="ECO:0000313" key="3">
    <source>
        <dbReference type="Proteomes" id="UP000258613"/>
    </source>
</evidence>
<keyword evidence="3" id="KW-1185">Reference proteome</keyword>
<dbReference type="AlphaFoldDB" id="A0A346PMQ7"/>
<evidence type="ECO:0000313" key="2">
    <source>
        <dbReference type="EMBL" id="AXR80802.1"/>
    </source>
</evidence>
<organism evidence="2 3">
    <name type="scientific">Natrarchaeobaculum sulfurireducens</name>
    <dbReference type="NCBI Taxonomy" id="2044521"/>
    <lineage>
        <taxon>Archaea</taxon>
        <taxon>Methanobacteriati</taxon>
        <taxon>Methanobacteriota</taxon>
        <taxon>Stenosarchaea group</taxon>
        <taxon>Halobacteria</taxon>
        <taxon>Halobacteriales</taxon>
        <taxon>Natrialbaceae</taxon>
        <taxon>Natrarchaeobaculum</taxon>
    </lineage>
</organism>
<gene>
    <name evidence="2" type="ORF">AArcMg_0780</name>
</gene>
<feature type="region of interest" description="Disordered" evidence="1">
    <location>
        <begin position="1"/>
        <end position="21"/>
    </location>
</feature>
<dbReference type="RefSeq" id="WP_228443482.1">
    <property type="nucleotide sequence ID" value="NZ_CP027033.1"/>
</dbReference>
<reference evidence="3" key="1">
    <citation type="submission" date="2018-02" db="EMBL/GenBank/DDBJ databases">
        <title>Phenotypic and genomic properties of facultatively anaerobic sulfur-reducing natronoarchaea from hypersaline soda lakes.</title>
        <authorList>
            <person name="Sorokin D.Y."/>
            <person name="Kublanov I.V."/>
            <person name="Roman P."/>
            <person name="Sinninghe Damste J.S."/>
            <person name="Golyshin P.N."/>
            <person name="Rojo D."/>
            <person name="Ciordia S."/>
            <person name="Mena M.D.C."/>
            <person name="Ferrer M."/>
            <person name="Messina E."/>
            <person name="Smedile F."/>
            <person name="La Spada G."/>
            <person name="La Cono V."/>
            <person name="Yakimov M.M."/>
        </authorList>
    </citation>
    <scope>NUCLEOTIDE SEQUENCE [LARGE SCALE GENOMIC DNA]</scope>
    <source>
        <strain evidence="3">AArc-Mg</strain>
    </source>
</reference>
<proteinExistence type="predicted"/>
<dbReference type="Proteomes" id="UP000258613">
    <property type="component" value="Chromosome"/>
</dbReference>
<sequence>MTVGLGQQPAVSPEAMSTTAHTLEEIQPRDEPDRVFQRYVFKNPETCSNCFRAIKSDHVRVGHGTLGTDCDPKATRSVSVRKHKTAPGEVGPEGPLLGTREVDNTEIAAYPTRTVCEDCGSISGRADSDVMSRREALRRTESLADRLTEAGEPVDVDLLKRLVAHLKSIERFRGYDTECFEAATTIAVREARTRR</sequence>
<evidence type="ECO:0000256" key="1">
    <source>
        <dbReference type="SAM" id="MobiDB-lite"/>
    </source>
</evidence>
<protein>
    <submittedName>
        <fullName evidence="2">Uncharacterized protein</fullName>
    </submittedName>
</protein>
<accession>A0A346PMQ7</accession>
<dbReference type="EMBL" id="CP027033">
    <property type="protein sequence ID" value="AXR80802.1"/>
    <property type="molecule type" value="Genomic_DNA"/>
</dbReference>
<name>A0A346PMQ7_9EURY</name>
<dbReference type="KEGG" id="nag:AArcMg_0780"/>